<evidence type="ECO:0000313" key="9">
    <source>
        <dbReference type="Proteomes" id="UP000076825"/>
    </source>
</evidence>
<evidence type="ECO:0000313" key="8">
    <source>
        <dbReference type="EMBL" id="SAI67133.1"/>
    </source>
</evidence>
<evidence type="ECO:0000259" key="7">
    <source>
        <dbReference type="Pfam" id="PF04138"/>
    </source>
</evidence>
<comment type="subcellular location">
    <subcellularLocation>
        <location evidence="1">Membrane</location>
        <topology evidence="1">Multi-pass membrane protein</topology>
    </subcellularLocation>
</comment>
<evidence type="ECO:0000256" key="4">
    <source>
        <dbReference type="ARBA" id="ARBA00022989"/>
    </source>
</evidence>
<evidence type="ECO:0000256" key="2">
    <source>
        <dbReference type="ARBA" id="ARBA00009399"/>
    </source>
</evidence>
<proteinExistence type="inferred from homology"/>
<dbReference type="InterPro" id="IPR007267">
    <property type="entry name" value="GtrA_DPMS_TM"/>
</dbReference>
<dbReference type="GO" id="GO:0000271">
    <property type="term" value="P:polysaccharide biosynthetic process"/>
    <property type="evidence" value="ECO:0007669"/>
    <property type="project" value="InterPro"/>
</dbReference>
<name>A0A157PQX6_9BORD</name>
<dbReference type="EMBL" id="LT546645">
    <property type="protein sequence ID" value="SAI67133.1"/>
    <property type="molecule type" value="Genomic_DNA"/>
</dbReference>
<feature type="transmembrane region" description="Helical" evidence="6">
    <location>
        <begin position="7"/>
        <end position="30"/>
    </location>
</feature>
<dbReference type="PANTHER" id="PTHR38459">
    <property type="entry name" value="PROPHAGE BACTOPRENOL-LINKED GLUCOSE TRANSLOCASE HOMOLOG"/>
    <property type="match status" value="1"/>
</dbReference>
<dbReference type="InterPro" id="IPR051401">
    <property type="entry name" value="GtrA_CellWall_Glycosyl"/>
</dbReference>
<comment type="similarity">
    <text evidence="2">Belongs to the GtrA family.</text>
</comment>
<feature type="domain" description="GtrA/DPMS transmembrane" evidence="7">
    <location>
        <begin position="8"/>
        <end position="122"/>
    </location>
</feature>
<dbReference type="Proteomes" id="UP000076825">
    <property type="component" value="Chromosome 1"/>
</dbReference>
<feature type="transmembrane region" description="Helical" evidence="6">
    <location>
        <begin position="68"/>
        <end position="89"/>
    </location>
</feature>
<sequence length="132" mass="14679">MLRQIAWFVCVGTAAAATHWLVVVLCVQLAGLPAAWANVIGWLVAFVVSFSGHYLLTFRHLAISWTIAARRFFLVSAAGFALNEAAYIWLLHVTRVPYELLLAFILLAQAGLTFVASRLWAFARKPADARHR</sequence>
<dbReference type="KEGG" id="btrm:SAMEA390648700605"/>
<keyword evidence="3 6" id="KW-0812">Transmembrane</keyword>
<keyword evidence="5 6" id="KW-0472">Membrane</keyword>
<evidence type="ECO:0000256" key="1">
    <source>
        <dbReference type="ARBA" id="ARBA00004141"/>
    </source>
</evidence>
<protein>
    <submittedName>
        <fullName evidence="8">Bactoprenol-linked glucose translocase</fullName>
    </submittedName>
</protein>
<feature type="transmembrane region" description="Helical" evidence="6">
    <location>
        <begin position="36"/>
        <end position="56"/>
    </location>
</feature>
<keyword evidence="9" id="KW-1185">Reference proteome</keyword>
<reference evidence="8 9" key="1">
    <citation type="submission" date="2016-04" db="EMBL/GenBank/DDBJ databases">
        <authorList>
            <consortium name="Pathogen Informatics"/>
        </authorList>
    </citation>
    <scope>NUCLEOTIDE SEQUENCE [LARGE SCALE GENOMIC DNA]</scope>
    <source>
        <strain evidence="8 9">H044680328</strain>
    </source>
</reference>
<evidence type="ECO:0000256" key="3">
    <source>
        <dbReference type="ARBA" id="ARBA00022692"/>
    </source>
</evidence>
<dbReference type="Pfam" id="PF04138">
    <property type="entry name" value="GtrA_DPMS_TM"/>
    <property type="match status" value="1"/>
</dbReference>
<dbReference type="GO" id="GO:0005886">
    <property type="term" value="C:plasma membrane"/>
    <property type="evidence" value="ECO:0007669"/>
    <property type="project" value="TreeGrafter"/>
</dbReference>
<organism evidence="8 9">
    <name type="scientific">Bordetella trematum</name>
    <dbReference type="NCBI Taxonomy" id="123899"/>
    <lineage>
        <taxon>Bacteria</taxon>
        <taxon>Pseudomonadati</taxon>
        <taxon>Pseudomonadota</taxon>
        <taxon>Betaproteobacteria</taxon>
        <taxon>Burkholderiales</taxon>
        <taxon>Alcaligenaceae</taxon>
        <taxon>Bordetella</taxon>
    </lineage>
</organism>
<dbReference type="PANTHER" id="PTHR38459:SF1">
    <property type="entry name" value="PROPHAGE BACTOPRENOL-LINKED GLUCOSE TRANSLOCASE HOMOLOG"/>
    <property type="match status" value="1"/>
</dbReference>
<accession>A0A157PQX6</accession>
<gene>
    <name evidence="8" type="primary">gtrA</name>
    <name evidence="8" type="ORF">SAMEA3906487_00605</name>
</gene>
<feature type="transmembrane region" description="Helical" evidence="6">
    <location>
        <begin position="101"/>
        <end position="123"/>
    </location>
</feature>
<dbReference type="STRING" id="123899.SAMEA3906487_00605"/>
<evidence type="ECO:0000256" key="5">
    <source>
        <dbReference type="ARBA" id="ARBA00023136"/>
    </source>
</evidence>
<keyword evidence="4 6" id="KW-1133">Transmembrane helix</keyword>
<evidence type="ECO:0000256" key="6">
    <source>
        <dbReference type="SAM" id="Phobius"/>
    </source>
</evidence>
<dbReference type="AlphaFoldDB" id="A0A157PQX6"/>